<comment type="function">
    <text evidence="2">Functions in two distinct reactions of the de novo folate biosynthetic pathway. Catalyzes the addition of a glutamate residue to dihydropteroate (7,8-dihydropteroate or H2Pte) to form dihydrofolate (7,8-dihydrofolate monoglutamate or H2Pte-Glu). Also catalyzes successive additions of L-glutamate to tetrahydrofolate or 10-formyltetrahydrofolate or 5,10-methylenetetrahydrofolate, leading to folylpolyglutamate derivatives.</text>
</comment>
<evidence type="ECO:0000256" key="22">
    <source>
        <dbReference type="PIRNR" id="PIRNR001563"/>
    </source>
</evidence>
<evidence type="ECO:0000256" key="17">
    <source>
        <dbReference type="ARBA" id="ARBA00032510"/>
    </source>
</evidence>
<evidence type="ECO:0000313" key="25">
    <source>
        <dbReference type="EMBL" id="SEN32916.1"/>
    </source>
</evidence>
<evidence type="ECO:0000256" key="1">
    <source>
        <dbReference type="ARBA" id="ARBA00001946"/>
    </source>
</evidence>
<dbReference type="GO" id="GO:0046656">
    <property type="term" value="P:folic acid biosynthetic process"/>
    <property type="evidence" value="ECO:0007669"/>
    <property type="project" value="UniProtKB-KW"/>
</dbReference>
<dbReference type="GO" id="GO:0008841">
    <property type="term" value="F:dihydrofolate synthase activity"/>
    <property type="evidence" value="ECO:0007669"/>
    <property type="project" value="UniProtKB-EC"/>
</dbReference>
<dbReference type="Pfam" id="PF02875">
    <property type="entry name" value="Mur_ligase_C"/>
    <property type="match status" value="1"/>
</dbReference>
<keyword evidence="10" id="KW-0479">Metal-binding</keyword>
<evidence type="ECO:0000313" key="26">
    <source>
        <dbReference type="Proteomes" id="UP000198984"/>
    </source>
</evidence>
<evidence type="ECO:0000256" key="14">
    <source>
        <dbReference type="ARBA" id="ARBA00022909"/>
    </source>
</evidence>
<dbReference type="Gene3D" id="3.90.190.20">
    <property type="entry name" value="Mur ligase, C-terminal domain"/>
    <property type="match status" value="1"/>
</dbReference>
<dbReference type="Proteomes" id="UP000198984">
    <property type="component" value="Unassembled WGS sequence"/>
</dbReference>
<protein>
    <recommendedName>
        <fullName evidence="8">Dihydrofolate synthase/folylpolyglutamate synthase</fullName>
        <ecNumber evidence="6">6.3.2.12</ecNumber>
        <ecNumber evidence="7">6.3.2.17</ecNumber>
    </recommendedName>
    <alternativeName>
        <fullName evidence="17">Folylpoly-gamma-glutamate synthetase-dihydrofolate synthetase</fullName>
    </alternativeName>
    <alternativeName>
        <fullName evidence="15">Folylpolyglutamate synthetase</fullName>
    </alternativeName>
    <alternativeName>
        <fullName evidence="16">Tetrahydrofolylpolyglutamate synthase</fullName>
    </alternativeName>
</protein>
<dbReference type="EC" id="6.3.2.17" evidence="7"/>
<keyword evidence="14" id="KW-0289">Folate biosynthesis</keyword>
<dbReference type="PANTHER" id="PTHR11136:SF0">
    <property type="entry name" value="DIHYDROFOLATE SYNTHETASE-RELATED"/>
    <property type="match status" value="1"/>
</dbReference>
<evidence type="ECO:0000256" key="20">
    <source>
        <dbReference type="ARBA" id="ARBA00049035"/>
    </source>
</evidence>
<evidence type="ECO:0000259" key="23">
    <source>
        <dbReference type="Pfam" id="PF02875"/>
    </source>
</evidence>
<dbReference type="RefSeq" id="WP_089919457.1">
    <property type="nucleotide sequence ID" value="NZ_FOBB01000009.1"/>
</dbReference>
<evidence type="ECO:0000256" key="18">
    <source>
        <dbReference type="ARBA" id="ARBA00047493"/>
    </source>
</evidence>
<dbReference type="FunFam" id="3.40.1190.10:FF:000011">
    <property type="entry name" value="Folylpolyglutamate synthase/dihydrofolate synthase"/>
    <property type="match status" value="1"/>
</dbReference>
<keyword evidence="12 22" id="KW-0067">ATP-binding</keyword>
<reference evidence="25 26" key="1">
    <citation type="submission" date="2016-10" db="EMBL/GenBank/DDBJ databases">
        <authorList>
            <person name="de Groot N.N."/>
        </authorList>
    </citation>
    <scope>NUCLEOTIDE SEQUENCE [LARGE SCALE GENOMIC DNA]</scope>
    <source>
        <strain evidence="25 26">DSM 21039</strain>
    </source>
</reference>
<dbReference type="InterPro" id="IPR036615">
    <property type="entry name" value="Mur_ligase_C_dom_sf"/>
</dbReference>
<comment type="catalytic activity">
    <reaction evidence="18">
        <text>(6S)-5,6,7,8-tetrahydrofolyl-(gamma-L-Glu)(n) + L-glutamate + ATP = (6S)-5,6,7,8-tetrahydrofolyl-(gamma-L-Glu)(n+1) + ADP + phosphate + H(+)</text>
        <dbReference type="Rhea" id="RHEA:10580"/>
        <dbReference type="Rhea" id="RHEA-COMP:14738"/>
        <dbReference type="Rhea" id="RHEA-COMP:14740"/>
        <dbReference type="ChEBI" id="CHEBI:15378"/>
        <dbReference type="ChEBI" id="CHEBI:29985"/>
        <dbReference type="ChEBI" id="CHEBI:30616"/>
        <dbReference type="ChEBI" id="CHEBI:43474"/>
        <dbReference type="ChEBI" id="CHEBI:141005"/>
        <dbReference type="ChEBI" id="CHEBI:456216"/>
        <dbReference type="EC" id="6.3.2.17"/>
    </reaction>
</comment>
<evidence type="ECO:0000256" key="11">
    <source>
        <dbReference type="ARBA" id="ARBA00022741"/>
    </source>
</evidence>
<evidence type="ECO:0000256" key="6">
    <source>
        <dbReference type="ARBA" id="ARBA00013023"/>
    </source>
</evidence>
<comment type="catalytic activity">
    <reaction evidence="21">
        <text>7,8-dihydropteroate + L-glutamate + ATP = 7,8-dihydrofolate + ADP + phosphate + H(+)</text>
        <dbReference type="Rhea" id="RHEA:23584"/>
        <dbReference type="ChEBI" id="CHEBI:15378"/>
        <dbReference type="ChEBI" id="CHEBI:17839"/>
        <dbReference type="ChEBI" id="CHEBI:29985"/>
        <dbReference type="ChEBI" id="CHEBI:30616"/>
        <dbReference type="ChEBI" id="CHEBI:43474"/>
        <dbReference type="ChEBI" id="CHEBI:57451"/>
        <dbReference type="ChEBI" id="CHEBI:456216"/>
        <dbReference type="EC" id="6.3.2.12"/>
    </reaction>
</comment>
<dbReference type="InterPro" id="IPR018109">
    <property type="entry name" value="Folylpolyglutamate_synth_CS"/>
</dbReference>
<evidence type="ECO:0000256" key="5">
    <source>
        <dbReference type="ARBA" id="ARBA00008276"/>
    </source>
</evidence>
<dbReference type="GO" id="GO:0005524">
    <property type="term" value="F:ATP binding"/>
    <property type="evidence" value="ECO:0007669"/>
    <property type="project" value="UniProtKB-KW"/>
</dbReference>
<keyword evidence="13" id="KW-0460">Magnesium</keyword>
<dbReference type="PIRSF" id="PIRSF001563">
    <property type="entry name" value="Folylpolyglu_synth"/>
    <property type="match status" value="1"/>
</dbReference>
<dbReference type="PROSITE" id="PS01012">
    <property type="entry name" value="FOLYLPOLYGLU_SYNT_2"/>
    <property type="match status" value="1"/>
</dbReference>
<evidence type="ECO:0000256" key="2">
    <source>
        <dbReference type="ARBA" id="ARBA00002714"/>
    </source>
</evidence>
<comment type="pathway">
    <text evidence="3">Cofactor biosynthesis; tetrahydrofolate biosynthesis; 7,8-dihydrofolate from 2-amino-4-hydroxy-6-hydroxymethyl-7,8-dihydropteridine diphosphate and 4-aminobenzoate: step 2/2.</text>
</comment>
<dbReference type="EC" id="6.3.2.12" evidence="6"/>
<dbReference type="PANTHER" id="PTHR11136">
    <property type="entry name" value="FOLYLPOLYGLUTAMATE SYNTHASE-RELATED"/>
    <property type="match status" value="1"/>
</dbReference>
<dbReference type="InterPro" id="IPR001645">
    <property type="entry name" value="Folylpolyglutamate_synth"/>
</dbReference>
<dbReference type="SUPFAM" id="SSF53244">
    <property type="entry name" value="MurD-like peptide ligases, peptide-binding domain"/>
    <property type="match status" value="1"/>
</dbReference>
<comment type="catalytic activity">
    <reaction evidence="19">
        <text>10-formyltetrahydrofolyl-(gamma-L-Glu)(n) + L-glutamate + ATP = 10-formyltetrahydrofolyl-(gamma-L-Glu)(n+1) + ADP + phosphate + H(+)</text>
        <dbReference type="Rhea" id="RHEA:51904"/>
        <dbReference type="Rhea" id="RHEA-COMP:13088"/>
        <dbReference type="Rhea" id="RHEA-COMP:14300"/>
        <dbReference type="ChEBI" id="CHEBI:15378"/>
        <dbReference type="ChEBI" id="CHEBI:29985"/>
        <dbReference type="ChEBI" id="CHEBI:30616"/>
        <dbReference type="ChEBI" id="CHEBI:43474"/>
        <dbReference type="ChEBI" id="CHEBI:134413"/>
        <dbReference type="ChEBI" id="CHEBI:456216"/>
        <dbReference type="EC" id="6.3.2.17"/>
    </reaction>
</comment>
<proteinExistence type="inferred from homology"/>
<dbReference type="AlphaFoldDB" id="A0A1H8FMN2"/>
<feature type="domain" description="Mur ligase C-terminal" evidence="23">
    <location>
        <begin position="307"/>
        <end position="425"/>
    </location>
</feature>
<evidence type="ECO:0000256" key="8">
    <source>
        <dbReference type="ARBA" id="ARBA00019357"/>
    </source>
</evidence>
<dbReference type="STRING" id="573321.SAMN04488505_109244"/>
<evidence type="ECO:0000256" key="13">
    <source>
        <dbReference type="ARBA" id="ARBA00022842"/>
    </source>
</evidence>
<feature type="domain" description="Mur ligase central" evidence="24">
    <location>
        <begin position="51"/>
        <end position="276"/>
    </location>
</feature>
<accession>A0A1H8FMN2</accession>
<dbReference type="GO" id="GO:0004326">
    <property type="term" value="F:tetrahydrofolylpolyglutamate synthase activity"/>
    <property type="evidence" value="ECO:0007669"/>
    <property type="project" value="UniProtKB-EC"/>
</dbReference>
<evidence type="ECO:0000256" key="19">
    <source>
        <dbReference type="ARBA" id="ARBA00047808"/>
    </source>
</evidence>
<dbReference type="OrthoDB" id="9809356at2"/>
<dbReference type="GO" id="GO:0005737">
    <property type="term" value="C:cytoplasm"/>
    <property type="evidence" value="ECO:0007669"/>
    <property type="project" value="TreeGrafter"/>
</dbReference>
<dbReference type="InterPro" id="IPR013221">
    <property type="entry name" value="Mur_ligase_cen"/>
</dbReference>
<evidence type="ECO:0000256" key="9">
    <source>
        <dbReference type="ARBA" id="ARBA00022598"/>
    </source>
</evidence>
<dbReference type="SUPFAM" id="SSF53623">
    <property type="entry name" value="MurD-like peptide ligases, catalytic domain"/>
    <property type="match status" value="1"/>
</dbReference>
<dbReference type="InterPro" id="IPR036565">
    <property type="entry name" value="Mur-like_cat_sf"/>
</dbReference>
<evidence type="ECO:0000256" key="3">
    <source>
        <dbReference type="ARBA" id="ARBA00004799"/>
    </source>
</evidence>
<dbReference type="EMBL" id="FOBB01000009">
    <property type="protein sequence ID" value="SEN32916.1"/>
    <property type="molecule type" value="Genomic_DNA"/>
</dbReference>
<dbReference type="Pfam" id="PF08245">
    <property type="entry name" value="Mur_ligase_M"/>
    <property type="match status" value="1"/>
</dbReference>
<dbReference type="InterPro" id="IPR004101">
    <property type="entry name" value="Mur_ligase_C"/>
</dbReference>
<evidence type="ECO:0000259" key="24">
    <source>
        <dbReference type="Pfam" id="PF08245"/>
    </source>
</evidence>
<dbReference type="GO" id="GO:0046872">
    <property type="term" value="F:metal ion binding"/>
    <property type="evidence" value="ECO:0007669"/>
    <property type="project" value="UniProtKB-KW"/>
</dbReference>
<evidence type="ECO:0000256" key="4">
    <source>
        <dbReference type="ARBA" id="ARBA00005150"/>
    </source>
</evidence>
<name>A0A1H8FMN2_9BACT</name>
<evidence type="ECO:0000256" key="15">
    <source>
        <dbReference type="ARBA" id="ARBA00030048"/>
    </source>
</evidence>
<dbReference type="NCBIfam" id="TIGR01499">
    <property type="entry name" value="folC"/>
    <property type="match status" value="1"/>
</dbReference>
<evidence type="ECO:0000256" key="10">
    <source>
        <dbReference type="ARBA" id="ARBA00022723"/>
    </source>
</evidence>
<comment type="catalytic activity">
    <reaction evidence="20">
        <text>(6R)-5,10-methylenetetrahydrofolyl-(gamma-L-Glu)(n) + L-glutamate + ATP = (6R)-5,10-methylenetetrahydrofolyl-(gamma-L-Glu)(n+1) + ADP + phosphate + H(+)</text>
        <dbReference type="Rhea" id="RHEA:51912"/>
        <dbReference type="Rhea" id="RHEA-COMP:13257"/>
        <dbReference type="Rhea" id="RHEA-COMP:13258"/>
        <dbReference type="ChEBI" id="CHEBI:15378"/>
        <dbReference type="ChEBI" id="CHEBI:29985"/>
        <dbReference type="ChEBI" id="CHEBI:30616"/>
        <dbReference type="ChEBI" id="CHEBI:43474"/>
        <dbReference type="ChEBI" id="CHEBI:136572"/>
        <dbReference type="ChEBI" id="CHEBI:456216"/>
        <dbReference type="EC" id="6.3.2.17"/>
    </reaction>
</comment>
<keyword evidence="11 22" id="KW-0547">Nucleotide-binding</keyword>
<keyword evidence="9 22" id="KW-0436">Ligase</keyword>
<comment type="similarity">
    <text evidence="5 22">Belongs to the folylpolyglutamate synthase family.</text>
</comment>
<gene>
    <name evidence="25" type="ORF">SAMN04488505_109244</name>
</gene>
<evidence type="ECO:0000256" key="7">
    <source>
        <dbReference type="ARBA" id="ARBA00013025"/>
    </source>
</evidence>
<comment type="cofactor">
    <cofactor evidence="1">
        <name>Mg(2+)</name>
        <dbReference type="ChEBI" id="CHEBI:18420"/>
    </cofactor>
</comment>
<evidence type="ECO:0000256" key="21">
    <source>
        <dbReference type="ARBA" id="ARBA00049161"/>
    </source>
</evidence>
<comment type="pathway">
    <text evidence="4">Cofactor biosynthesis; tetrahydrofolylpolyglutamate biosynthesis.</text>
</comment>
<evidence type="ECO:0000256" key="16">
    <source>
        <dbReference type="ARBA" id="ARBA00030592"/>
    </source>
</evidence>
<keyword evidence="26" id="KW-1185">Reference proteome</keyword>
<sequence>MNYQQTVDYLYQHLPMFTRVGAVALKNDLHNTLELCNLLDNPQHKFKSIHIAGTNGKGSTSHMLAAILQQAGYKVGLYTSPHLQDFRERIRINGQMVPEKFVVEFVEQMQDAIAGIEPSFFELTVAMAFHYFALEQVDVAVIEVGLGGRLDSTNVITPELSVITNISYDHMHILGNTLPAIAAEKAGIIKAGVPVVIGETQPAVQSVFINKAAEMQAPIHFADQEWLVQESNLNPTHPGSGLQMQLLHKQQQQVKHITLGLSGQYQEKNIMTVLSAVKVLQHSGWNIPDAALHDGLLHVKKLTGLRGRWEVMGENPLLVMDVGHNEAGIKEIIQQLRHTRYQQLHIVTGFVKDKAVDAVLPLFPATATYYFTKAQIPRALDEHILAEMAAASGLKGHTYATVQEALQAAKQHAHKDDMILVCGSFFIVSEAM</sequence>
<dbReference type="Gene3D" id="3.40.1190.10">
    <property type="entry name" value="Mur-like, catalytic domain"/>
    <property type="match status" value="1"/>
</dbReference>
<organism evidence="25 26">
    <name type="scientific">Chitinophaga rupis</name>
    <dbReference type="NCBI Taxonomy" id="573321"/>
    <lineage>
        <taxon>Bacteria</taxon>
        <taxon>Pseudomonadati</taxon>
        <taxon>Bacteroidota</taxon>
        <taxon>Chitinophagia</taxon>
        <taxon>Chitinophagales</taxon>
        <taxon>Chitinophagaceae</taxon>
        <taxon>Chitinophaga</taxon>
    </lineage>
</organism>
<evidence type="ECO:0000256" key="12">
    <source>
        <dbReference type="ARBA" id="ARBA00022840"/>
    </source>
</evidence>